<evidence type="ECO:0000313" key="5">
    <source>
        <dbReference type="Proteomes" id="UP000403266"/>
    </source>
</evidence>
<feature type="chain" id="PRO_5030135854" evidence="2">
    <location>
        <begin position="33"/>
        <end position="284"/>
    </location>
</feature>
<dbReference type="Gene3D" id="3.40.190.10">
    <property type="entry name" value="Periplasmic binding protein-like II"/>
    <property type="match status" value="2"/>
</dbReference>
<comment type="caution">
    <text evidence="4">The sequence shown here is derived from an EMBL/GenBank/DDBJ whole genome shotgun (WGS) entry which is preliminary data.</text>
</comment>
<reference evidence="4 5" key="1">
    <citation type="journal article" date="2019" name="Syst. Appl. Microbiol.">
        <title>Microvirga tunisiensis sp. nov., a root nodule symbiotic bacterium isolated from Lupinus micranthus and L. luteus grown in Northern Tunisia.</title>
        <authorList>
            <person name="Msaddak A."/>
            <person name="Rejili M."/>
            <person name="Duran D."/>
            <person name="Mars M."/>
            <person name="Palacios J.M."/>
            <person name="Ruiz-Argueso T."/>
            <person name="Rey L."/>
            <person name="Imperial J."/>
        </authorList>
    </citation>
    <scope>NUCLEOTIDE SEQUENCE [LARGE SCALE GENOMIC DNA]</scope>
    <source>
        <strain evidence="4 5">Lmie10</strain>
    </source>
</reference>
<dbReference type="Proteomes" id="UP000403266">
    <property type="component" value="Unassembled WGS sequence"/>
</dbReference>
<dbReference type="PANTHER" id="PTHR35936">
    <property type="entry name" value="MEMBRANE-BOUND LYTIC MUREIN TRANSGLYCOSYLASE F"/>
    <property type="match status" value="1"/>
</dbReference>
<dbReference type="InterPro" id="IPR022448">
    <property type="entry name" value="Quinoprotein_dehydrogenase"/>
</dbReference>
<evidence type="ECO:0000313" key="4">
    <source>
        <dbReference type="EMBL" id="MPR29296.1"/>
    </source>
</evidence>
<dbReference type="SUPFAM" id="SSF53850">
    <property type="entry name" value="Periplasmic binding protein-like II"/>
    <property type="match status" value="1"/>
</dbReference>
<evidence type="ECO:0000256" key="2">
    <source>
        <dbReference type="SAM" id="SignalP"/>
    </source>
</evidence>
<dbReference type="NCBIfam" id="TIGR03871">
    <property type="entry name" value="ABC_peri_MoxJ_2"/>
    <property type="match status" value="1"/>
</dbReference>
<organism evidence="4 5">
    <name type="scientific">Microvirga tunisiensis</name>
    <dbReference type="NCBI Taxonomy" id="2108360"/>
    <lineage>
        <taxon>Bacteria</taxon>
        <taxon>Pseudomonadati</taxon>
        <taxon>Pseudomonadota</taxon>
        <taxon>Alphaproteobacteria</taxon>
        <taxon>Hyphomicrobiales</taxon>
        <taxon>Methylobacteriaceae</taxon>
        <taxon>Microvirga</taxon>
    </lineage>
</organism>
<gene>
    <name evidence="4" type="ORF">FS320_30395</name>
</gene>
<dbReference type="InterPro" id="IPR001638">
    <property type="entry name" value="Solute-binding_3/MltF_N"/>
</dbReference>
<sequence>MKIHVSDAAADLIAAAGISLAALLMTTGSATAQPADLVSRTALRVCADPANMPFSNEAGEGFENKIAELLAADLKLPLEYTWFPQVTGFVRNTLGAKRCDLVMGYVAAGEVIQNTNPYYRSAWVLVLPKDRGLDGIEALDDARLKGKRLGIVAGAPPATVMATNGLMAHAKPYALMVDRRYESPAEEMLRDIKAGEIEAGILWGPIAGYYVKKSGMPLAVVPLLHETKTVPMTYRITLGLRHGETEWKHRLNDFLDVYRVEIQSILLQYGVPLLDEQDNAITAP</sequence>
<feature type="signal peptide" evidence="2">
    <location>
        <begin position="1"/>
        <end position="32"/>
    </location>
</feature>
<protein>
    <submittedName>
        <fullName evidence="4">Quinoprotein dehydrogenase-associated putative ABC transporter substrate-binding protein</fullName>
    </submittedName>
</protein>
<keyword evidence="5" id="KW-1185">Reference proteome</keyword>
<dbReference type="OrthoDB" id="176845at2"/>
<dbReference type="EMBL" id="VOSK01000216">
    <property type="protein sequence ID" value="MPR29296.1"/>
    <property type="molecule type" value="Genomic_DNA"/>
</dbReference>
<dbReference type="SMART" id="SM00062">
    <property type="entry name" value="PBPb"/>
    <property type="match status" value="1"/>
</dbReference>
<evidence type="ECO:0000259" key="3">
    <source>
        <dbReference type="SMART" id="SM00062"/>
    </source>
</evidence>
<accession>A0A5N7MZC0</accession>
<evidence type="ECO:0000256" key="1">
    <source>
        <dbReference type="ARBA" id="ARBA00022729"/>
    </source>
</evidence>
<dbReference type="AlphaFoldDB" id="A0A5N7MZC0"/>
<feature type="domain" description="Solute-binding protein family 3/N-terminal" evidence="3">
    <location>
        <begin position="42"/>
        <end position="273"/>
    </location>
</feature>
<keyword evidence="1 2" id="KW-0732">Signal</keyword>
<proteinExistence type="predicted"/>
<dbReference type="RefSeq" id="WP_152716028.1">
    <property type="nucleotide sequence ID" value="NZ_VOSJ01000228.1"/>
</dbReference>
<dbReference type="PANTHER" id="PTHR35936:SF17">
    <property type="entry name" value="ARGININE-BINDING EXTRACELLULAR PROTEIN ARTP"/>
    <property type="match status" value="1"/>
</dbReference>
<name>A0A5N7MZC0_9HYPH</name>